<name>A0A6J4T1K8_9ACTN</name>
<dbReference type="GO" id="GO:0043190">
    <property type="term" value="C:ATP-binding cassette (ABC) transporter complex"/>
    <property type="evidence" value="ECO:0007669"/>
    <property type="project" value="InterPro"/>
</dbReference>
<dbReference type="GO" id="GO:0005524">
    <property type="term" value="F:ATP binding"/>
    <property type="evidence" value="ECO:0007669"/>
    <property type="project" value="UniProtKB-KW"/>
</dbReference>
<dbReference type="PROSITE" id="PS50893">
    <property type="entry name" value="ABC_TRANSPORTER_2"/>
    <property type="match status" value="1"/>
</dbReference>
<evidence type="ECO:0000256" key="3">
    <source>
        <dbReference type="ARBA" id="ARBA00022840"/>
    </source>
</evidence>
<dbReference type="InterPro" id="IPR003439">
    <property type="entry name" value="ABC_transporter-like_ATP-bd"/>
</dbReference>
<dbReference type="InterPro" id="IPR013611">
    <property type="entry name" value="Transp-assoc_OB_typ2"/>
</dbReference>
<dbReference type="InterPro" id="IPR050093">
    <property type="entry name" value="ABC_SmlMolc_Importer"/>
</dbReference>
<dbReference type="PROSITE" id="PS00211">
    <property type="entry name" value="ABC_TRANSPORTER_1"/>
    <property type="match status" value="1"/>
</dbReference>
<protein>
    <recommendedName>
        <fullName evidence="4">ABC-type quaternary amine transporter</fullName>
        <ecNumber evidence="4">7.6.2.9</ecNumber>
    </recommendedName>
</protein>
<dbReference type="InterPro" id="IPR027417">
    <property type="entry name" value="P-loop_NTPase"/>
</dbReference>
<accession>A0A6J4T1K8</accession>
<dbReference type="SUPFAM" id="SSF50331">
    <property type="entry name" value="MOP-like"/>
    <property type="match status" value="1"/>
</dbReference>
<reference evidence="6" key="1">
    <citation type="submission" date="2020-02" db="EMBL/GenBank/DDBJ databases">
        <authorList>
            <person name="Meier V. D."/>
        </authorList>
    </citation>
    <scope>NUCLEOTIDE SEQUENCE</scope>
    <source>
        <strain evidence="6">AVDCRST_MAG53</strain>
    </source>
</reference>
<dbReference type="FunFam" id="3.40.50.300:FF:000425">
    <property type="entry name" value="Probable ABC transporter, ATP-binding subunit"/>
    <property type="match status" value="1"/>
</dbReference>
<dbReference type="SUPFAM" id="SSF52540">
    <property type="entry name" value="P-loop containing nucleoside triphosphate hydrolases"/>
    <property type="match status" value="1"/>
</dbReference>
<evidence type="ECO:0000259" key="5">
    <source>
        <dbReference type="PROSITE" id="PS50893"/>
    </source>
</evidence>
<sequence length="336" mass="35897">MATVQLESVFKAYGRTSAVAGAHLTVLSGEFVALLGPSGCGKSTLLRLIAGFEAPDAGEVRIGGHAVTGASWVAPEDRRVGMVFQDYALFPHLTVAENVAFGLPAAARRARRRRRGADPRIADVLGLVGLAELGARFPHELSGGQQQRVALARALAPSPQIVLLDEPFSAIDPLQRSAMREELARILDLAGTTVLLVTHDQEEALALADRVALMRDGAIVQVDAPERLYHEPVDRWSAEFVGTANVLPRAHAAALGVDVAAPGEQVLLRPELVQLACAPGGAGEVVCREFRGHDVMYRVRLTDGTLLWSQRPSNELVPLGSRVHVRVHPGPVSVFS</sequence>
<dbReference type="EMBL" id="CADCVR010000082">
    <property type="protein sequence ID" value="CAA9511531.1"/>
    <property type="molecule type" value="Genomic_DNA"/>
</dbReference>
<dbReference type="SMART" id="SM00382">
    <property type="entry name" value="AAA"/>
    <property type="match status" value="1"/>
</dbReference>
<dbReference type="InterPro" id="IPR003593">
    <property type="entry name" value="AAA+_ATPase"/>
</dbReference>
<organism evidence="6">
    <name type="scientific">uncultured Solirubrobacteraceae bacterium</name>
    <dbReference type="NCBI Taxonomy" id="1162706"/>
    <lineage>
        <taxon>Bacteria</taxon>
        <taxon>Bacillati</taxon>
        <taxon>Actinomycetota</taxon>
        <taxon>Thermoleophilia</taxon>
        <taxon>Solirubrobacterales</taxon>
        <taxon>Solirubrobacteraceae</taxon>
        <taxon>environmental samples</taxon>
    </lineage>
</organism>
<dbReference type="PANTHER" id="PTHR42781">
    <property type="entry name" value="SPERMIDINE/PUTRESCINE IMPORT ATP-BINDING PROTEIN POTA"/>
    <property type="match status" value="1"/>
</dbReference>
<dbReference type="Pfam" id="PF00005">
    <property type="entry name" value="ABC_tran"/>
    <property type="match status" value="1"/>
</dbReference>
<gene>
    <name evidence="6" type="ORF">AVDCRST_MAG53-2649</name>
</gene>
<dbReference type="InterPro" id="IPR017871">
    <property type="entry name" value="ABC_transporter-like_CS"/>
</dbReference>
<evidence type="ECO:0000256" key="2">
    <source>
        <dbReference type="ARBA" id="ARBA00022741"/>
    </source>
</evidence>
<dbReference type="Gene3D" id="3.40.50.300">
    <property type="entry name" value="P-loop containing nucleotide triphosphate hydrolases"/>
    <property type="match status" value="1"/>
</dbReference>
<evidence type="ECO:0000256" key="1">
    <source>
        <dbReference type="ARBA" id="ARBA00022448"/>
    </source>
</evidence>
<keyword evidence="2" id="KW-0547">Nucleotide-binding</keyword>
<dbReference type="InterPro" id="IPR008995">
    <property type="entry name" value="Mo/tungstate-bd_C_term_dom"/>
</dbReference>
<proteinExistence type="predicted"/>
<dbReference type="AlphaFoldDB" id="A0A6J4T1K8"/>
<dbReference type="GO" id="GO:0015418">
    <property type="term" value="F:ABC-type quaternary ammonium compound transporting activity"/>
    <property type="evidence" value="ECO:0007669"/>
    <property type="project" value="UniProtKB-EC"/>
</dbReference>
<feature type="domain" description="ABC transporter" evidence="5">
    <location>
        <begin position="4"/>
        <end position="241"/>
    </location>
</feature>
<dbReference type="EC" id="7.6.2.9" evidence="4"/>
<keyword evidence="1" id="KW-0813">Transport</keyword>
<evidence type="ECO:0000313" key="6">
    <source>
        <dbReference type="EMBL" id="CAA9511531.1"/>
    </source>
</evidence>
<dbReference type="PANTHER" id="PTHR42781:SF4">
    <property type="entry name" value="SPERMIDINE_PUTRESCINE IMPORT ATP-BINDING PROTEIN POTA"/>
    <property type="match status" value="1"/>
</dbReference>
<dbReference type="Pfam" id="PF08402">
    <property type="entry name" value="TOBE_2"/>
    <property type="match status" value="1"/>
</dbReference>
<keyword evidence="3 6" id="KW-0067">ATP-binding</keyword>
<dbReference type="GO" id="GO:0016887">
    <property type="term" value="F:ATP hydrolysis activity"/>
    <property type="evidence" value="ECO:0007669"/>
    <property type="project" value="InterPro"/>
</dbReference>
<evidence type="ECO:0000256" key="4">
    <source>
        <dbReference type="ARBA" id="ARBA00066388"/>
    </source>
</evidence>